<gene>
    <name evidence="2" type="ORF">FF104_04480</name>
    <name evidence="3" type="ORF">FF104_06300</name>
</gene>
<name>A0AAP9UDQ6_CLOBU</name>
<keyword evidence="1" id="KW-0472">Membrane</keyword>
<dbReference type="Proteomes" id="UP000515243">
    <property type="component" value="Chromosome 1"/>
</dbReference>
<sequence>MEMNLMEYVPSHLAILIACIYVVGVFLKNLNSVPDKYITIILMLFGITFAVLLSIINAQYKVALDVIVNGILQGICCWGISVGINQTAKQLTKEE</sequence>
<keyword evidence="1" id="KW-0812">Transmembrane</keyword>
<feature type="transmembrane region" description="Helical" evidence="1">
    <location>
        <begin position="62"/>
        <end position="84"/>
    </location>
</feature>
<reference evidence="3 4" key="1">
    <citation type="submission" date="2019-05" db="EMBL/GenBank/DDBJ databases">
        <authorList>
            <person name="Schori C."/>
            <person name="Ahrens C."/>
        </authorList>
    </citation>
    <scope>NUCLEOTIDE SEQUENCE [LARGE SCALE GENOMIC DNA]</scope>
    <source>
        <strain evidence="3 4">DSM 10702</strain>
    </source>
</reference>
<dbReference type="InterPro" id="IPR032111">
    <property type="entry name" value="Clostridium_phage_holin"/>
</dbReference>
<proteinExistence type="predicted"/>
<feature type="transmembrane region" description="Helical" evidence="1">
    <location>
        <begin position="12"/>
        <end position="30"/>
    </location>
</feature>
<feature type="transmembrane region" description="Helical" evidence="1">
    <location>
        <begin position="37"/>
        <end position="56"/>
    </location>
</feature>
<dbReference type="GeneID" id="92943761"/>
<evidence type="ECO:0000313" key="4">
    <source>
        <dbReference type="Proteomes" id="UP000515243"/>
    </source>
</evidence>
<dbReference type="Pfam" id="PF16079">
    <property type="entry name" value="Phage_holin_5_2"/>
    <property type="match status" value="1"/>
</dbReference>
<dbReference type="EMBL" id="CP040626">
    <property type="protein sequence ID" value="QMW90581.1"/>
    <property type="molecule type" value="Genomic_DNA"/>
</dbReference>
<protein>
    <recommendedName>
        <fullName evidence="5">Holin</fullName>
    </recommendedName>
</protein>
<evidence type="ECO:0000313" key="3">
    <source>
        <dbReference type="EMBL" id="QMW90581.1"/>
    </source>
</evidence>
<keyword evidence="1" id="KW-1133">Transmembrane helix</keyword>
<dbReference type="AlphaFoldDB" id="A0AAP9UDQ6"/>
<organism evidence="3 4">
    <name type="scientific">Clostridium butyricum</name>
    <dbReference type="NCBI Taxonomy" id="1492"/>
    <lineage>
        <taxon>Bacteria</taxon>
        <taxon>Bacillati</taxon>
        <taxon>Bacillota</taxon>
        <taxon>Clostridia</taxon>
        <taxon>Eubacteriales</taxon>
        <taxon>Clostridiaceae</taxon>
        <taxon>Clostridium</taxon>
    </lineage>
</organism>
<evidence type="ECO:0000256" key="1">
    <source>
        <dbReference type="SAM" id="Phobius"/>
    </source>
</evidence>
<dbReference type="RefSeq" id="WP_035763534.1">
    <property type="nucleotide sequence ID" value="NZ_AP019716.1"/>
</dbReference>
<evidence type="ECO:0000313" key="2">
    <source>
        <dbReference type="EMBL" id="QMW90229.1"/>
    </source>
</evidence>
<evidence type="ECO:0008006" key="5">
    <source>
        <dbReference type="Google" id="ProtNLM"/>
    </source>
</evidence>
<dbReference type="EMBL" id="CP040626">
    <property type="protein sequence ID" value="QMW90229.1"/>
    <property type="molecule type" value="Genomic_DNA"/>
</dbReference>
<accession>A0AAP9UDQ6</accession>